<sequence>MTYASDLADEQWALLEPVFNAPGKRGPRHAPDLRSMVDAMLYISHTGCRWRFLPESFKPWTRVWSQFRRWSRNGTWTRALTVLHKAAREADGRAEPTPSMVVIDTHLARGASNGGFTFHDRGGPYGHTKGAKRVVAVDVTGLPVGALVVPASTHENRASELMLAHLTRQGVTGRLELVLVDRGVSAATARTLGRHHDLELRRVGWDDKQLVLRPIRHAWRVEVAHGRLGRSRRLAKSFENTTTSATGWLQVACIATTLRHLSRVRAQRALPLAA</sequence>
<reference evidence="3 4" key="1">
    <citation type="submission" date="2020-03" db="EMBL/GenBank/DDBJ databases">
        <title>WGS of the type strain of Planosporangium spp.</title>
        <authorList>
            <person name="Thawai C."/>
        </authorList>
    </citation>
    <scope>NUCLEOTIDE SEQUENCE [LARGE SCALE GENOMIC DNA]</scope>
    <source>
        <strain evidence="3 4">TBRC 5610</strain>
    </source>
</reference>
<feature type="domain" description="Transposase IS4-like" evidence="1">
    <location>
        <begin position="97"/>
        <end position="244"/>
    </location>
</feature>
<keyword evidence="4" id="KW-1185">Reference proteome</keyword>
<dbReference type="RefSeq" id="WP_167926853.1">
    <property type="nucleotide sequence ID" value="NZ_JAATVY010000014.1"/>
</dbReference>
<dbReference type="InterPro" id="IPR025161">
    <property type="entry name" value="IS402-like_dom"/>
</dbReference>
<accession>A0ABX0Y0T0</accession>
<organism evidence="3 4">
    <name type="scientific">Planosporangium thailandense</name>
    <dbReference type="NCBI Taxonomy" id="765197"/>
    <lineage>
        <taxon>Bacteria</taxon>
        <taxon>Bacillati</taxon>
        <taxon>Actinomycetota</taxon>
        <taxon>Actinomycetes</taxon>
        <taxon>Micromonosporales</taxon>
        <taxon>Micromonosporaceae</taxon>
        <taxon>Planosporangium</taxon>
    </lineage>
</organism>
<gene>
    <name evidence="3" type="ORF">HC031_19865</name>
</gene>
<dbReference type="PANTHER" id="PTHR30007:SF0">
    <property type="entry name" value="TRANSPOSASE"/>
    <property type="match status" value="1"/>
</dbReference>
<dbReference type="InterPro" id="IPR002559">
    <property type="entry name" value="Transposase_11"/>
</dbReference>
<comment type="caution">
    <text evidence="3">The sequence shown here is derived from an EMBL/GenBank/DDBJ whole genome shotgun (WGS) entry which is preliminary data.</text>
</comment>
<dbReference type="Pfam" id="PF01609">
    <property type="entry name" value="DDE_Tnp_1"/>
    <property type="match status" value="1"/>
</dbReference>
<protein>
    <submittedName>
        <fullName evidence="3">IS5 family transposase</fullName>
    </submittedName>
</protein>
<feature type="domain" description="Insertion element IS402-like" evidence="2">
    <location>
        <begin position="7"/>
        <end position="78"/>
    </location>
</feature>
<evidence type="ECO:0000259" key="2">
    <source>
        <dbReference type="Pfam" id="PF13340"/>
    </source>
</evidence>
<evidence type="ECO:0000259" key="1">
    <source>
        <dbReference type="Pfam" id="PF01609"/>
    </source>
</evidence>
<evidence type="ECO:0000313" key="3">
    <source>
        <dbReference type="EMBL" id="NJC71956.1"/>
    </source>
</evidence>
<dbReference type="NCBIfam" id="NF033580">
    <property type="entry name" value="transpos_IS5_3"/>
    <property type="match status" value="1"/>
</dbReference>
<proteinExistence type="predicted"/>
<dbReference type="Pfam" id="PF13340">
    <property type="entry name" value="DUF4096"/>
    <property type="match status" value="1"/>
</dbReference>
<dbReference type="Proteomes" id="UP000722989">
    <property type="component" value="Unassembled WGS sequence"/>
</dbReference>
<dbReference type="PANTHER" id="PTHR30007">
    <property type="entry name" value="PHP DOMAIN PROTEIN"/>
    <property type="match status" value="1"/>
</dbReference>
<name>A0ABX0Y0T0_9ACTN</name>
<evidence type="ECO:0000313" key="4">
    <source>
        <dbReference type="Proteomes" id="UP000722989"/>
    </source>
</evidence>
<dbReference type="EMBL" id="JAATVY010000014">
    <property type="protein sequence ID" value="NJC71956.1"/>
    <property type="molecule type" value="Genomic_DNA"/>
</dbReference>